<dbReference type="EMBL" id="RBVX01000040">
    <property type="protein sequence ID" value="RSL30259.1"/>
    <property type="molecule type" value="Genomic_DNA"/>
</dbReference>
<name>A0A3R9P3H1_9BACI</name>
<dbReference type="Proteomes" id="UP000275076">
    <property type="component" value="Unassembled WGS sequence"/>
</dbReference>
<keyword evidence="1" id="KW-0812">Transmembrane</keyword>
<reference evidence="2 3" key="1">
    <citation type="submission" date="2018-10" db="EMBL/GenBank/DDBJ databases">
        <title>Draft genome sequence of Bacillus salarius IM0101, isolated from a hypersaline soil in Inner Mongolia, China.</title>
        <authorList>
            <person name="Yamprayoonswat W."/>
            <person name="Boonvisut S."/>
            <person name="Jumpathong W."/>
            <person name="Sittihan S."/>
            <person name="Ruangsuj P."/>
            <person name="Wanthongcharoen S."/>
            <person name="Thongpramul N."/>
            <person name="Pimmason S."/>
            <person name="Yu B."/>
            <person name="Yasawong M."/>
        </authorList>
    </citation>
    <scope>NUCLEOTIDE SEQUENCE [LARGE SCALE GENOMIC DNA]</scope>
    <source>
        <strain evidence="2 3">IM0101</strain>
    </source>
</reference>
<keyword evidence="3" id="KW-1185">Reference proteome</keyword>
<feature type="transmembrane region" description="Helical" evidence="1">
    <location>
        <begin position="39"/>
        <end position="60"/>
    </location>
</feature>
<protein>
    <submittedName>
        <fullName evidence="2">Uncharacterized protein</fullName>
    </submittedName>
</protein>
<sequence>MNQLNEWTQGWFSIVIMGILGASILYFTISLVSNKKWRYAPDILTVIIGIFIIVCVAPFMSGWGTFTVISITTCGIATSLIFTFIKGKKGNLTPFGQKN</sequence>
<evidence type="ECO:0000256" key="1">
    <source>
        <dbReference type="SAM" id="Phobius"/>
    </source>
</evidence>
<keyword evidence="1" id="KW-1133">Transmembrane helix</keyword>
<keyword evidence="1" id="KW-0472">Membrane</keyword>
<comment type="caution">
    <text evidence="2">The sequence shown here is derived from an EMBL/GenBank/DDBJ whole genome shotgun (WGS) entry which is preliminary data.</text>
</comment>
<dbReference type="RefSeq" id="WP_125560990.1">
    <property type="nucleotide sequence ID" value="NZ_JAUSUM010000004.1"/>
</dbReference>
<proteinExistence type="predicted"/>
<dbReference type="AlphaFoldDB" id="A0A3R9P3H1"/>
<organism evidence="2 3">
    <name type="scientific">Salibacterium salarium</name>
    <dbReference type="NCBI Taxonomy" id="284579"/>
    <lineage>
        <taxon>Bacteria</taxon>
        <taxon>Bacillati</taxon>
        <taxon>Bacillota</taxon>
        <taxon>Bacilli</taxon>
        <taxon>Bacillales</taxon>
        <taxon>Bacillaceae</taxon>
    </lineage>
</organism>
<evidence type="ECO:0000313" key="2">
    <source>
        <dbReference type="EMBL" id="RSL30259.1"/>
    </source>
</evidence>
<evidence type="ECO:0000313" key="3">
    <source>
        <dbReference type="Proteomes" id="UP000275076"/>
    </source>
</evidence>
<feature type="transmembrane region" description="Helical" evidence="1">
    <location>
        <begin position="66"/>
        <end position="85"/>
    </location>
</feature>
<gene>
    <name evidence="2" type="ORF">D7Z54_27030</name>
</gene>
<feature type="transmembrane region" description="Helical" evidence="1">
    <location>
        <begin position="12"/>
        <end position="32"/>
    </location>
</feature>
<accession>A0A3R9P3H1</accession>